<dbReference type="AlphaFoldDB" id="W7XAE3"/>
<dbReference type="KEGG" id="tet:TTHERM_000649499"/>
<name>W7XAE3_TETTS</name>
<sequence length="461" mass="54428">MNFVPFKYKEEERPKGFQDMVKGPSYYLYDQHQNGFESIKQNDIKRRNEAIQRDERTFVDMLMDRKGIDDLLIKRYMNDPKKNKIFSTKDNEPIGQMKIIKVNQNSLNNSQVKEGISLIDTRKINQSSIKRVNTSQVENQSFNYPTEKYQNQQILLNQYSPIQNNSNIKIEEYPLNNRQSLYQTVPLQQQVYQINNQYNQPIFQSEKKSQDPIFLQSPQKYNQVIYSSPQKYQQFPTNMISSSQSLDQQINYFQNNVNQRSTQTIKTETNLSPKLLFDGPNPHENIKRKQNHNYQGQKSSTQSFKNLYDSGLKKPVFDVSTPFVGKQSSYQNSRKSSFKGQESPQMYLRDEISPIYQNYQENGQFIQEEDNVQFRLANNNTKNNVFNDEFDEFKDFVIEDEVSKRNSQLYESFDQQNSQEKSFKNESIKKVQQTQSNQSIKKMALALIAFLLLLIIFIFIK</sequence>
<keyword evidence="1" id="KW-1133">Transmembrane helix</keyword>
<evidence type="ECO:0000313" key="2">
    <source>
        <dbReference type="EMBL" id="EWS74297.1"/>
    </source>
</evidence>
<protein>
    <submittedName>
        <fullName evidence="2">Transmembrane protein, putative</fullName>
    </submittedName>
</protein>
<accession>W7XAE3</accession>
<evidence type="ECO:0000313" key="3">
    <source>
        <dbReference type="Proteomes" id="UP000009168"/>
    </source>
</evidence>
<proteinExistence type="predicted"/>
<evidence type="ECO:0000256" key="1">
    <source>
        <dbReference type="SAM" id="Phobius"/>
    </source>
</evidence>
<organism evidence="2 3">
    <name type="scientific">Tetrahymena thermophila (strain SB210)</name>
    <dbReference type="NCBI Taxonomy" id="312017"/>
    <lineage>
        <taxon>Eukaryota</taxon>
        <taxon>Sar</taxon>
        <taxon>Alveolata</taxon>
        <taxon>Ciliophora</taxon>
        <taxon>Intramacronucleata</taxon>
        <taxon>Oligohymenophorea</taxon>
        <taxon>Hymenostomatida</taxon>
        <taxon>Tetrahymenina</taxon>
        <taxon>Tetrahymenidae</taxon>
        <taxon>Tetrahymena</taxon>
    </lineage>
</organism>
<keyword evidence="1" id="KW-0472">Membrane</keyword>
<dbReference type="EMBL" id="GG662698">
    <property type="protein sequence ID" value="EWS74297.1"/>
    <property type="molecule type" value="Genomic_DNA"/>
</dbReference>
<dbReference type="Proteomes" id="UP000009168">
    <property type="component" value="Unassembled WGS sequence"/>
</dbReference>
<dbReference type="InParanoid" id="W7XAE3"/>
<feature type="transmembrane region" description="Helical" evidence="1">
    <location>
        <begin position="443"/>
        <end position="460"/>
    </location>
</feature>
<dbReference type="GeneID" id="24440033"/>
<reference evidence="3" key="1">
    <citation type="journal article" date="2006" name="PLoS Biol.">
        <title>Macronuclear genome sequence of the ciliate Tetrahymena thermophila, a model eukaryote.</title>
        <authorList>
            <person name="Eisen J.A."/>
            <person name="Coyne R.S."/>
            <person name="Wu M."/>
            <person name="Wu D."/>
            <person name="Thiagarajan M."/>
            <person name="Wortman J.R."/>
            <person name="Badger J.H."/>
            <person name="Ren Q."/>
            <person name="Amedeo P."/>
            <person name="Jones K.M."/>
            <person name="Tallon L.J."/>
            <person name="Delcher A.L."/>
            <person name="Salzberg S.L."/>
            <person name="Silva J.C."/>
            <person name="Haas B.J."/>
            <person name="Majoros W.H."/>
            <person name="Farzad M."/>
            <person name="Carlton J.M."/>
            <person name="Smith R.K. Jr."/>
            <person name="Garg J."/>
            <person name="Pearlman R.E."/>
            <person name="Karrer K.M."/>
            <person name="Sun L."/>
            <person name="Manning G."/>
            <person name="Elde N.C."/>
            <person name="Turkewitz A.P."/>
            <person name="Asai D.J."/>
            <person name="Wilkes D.E."/>
            <person name="Wang Y."/>
            <person name="Cai H."/>
            <person name="Collins K."/>
            <person name="Stewart B.A."/>
            <person name="Lee S.R."/>
            <person name="Wilamowska K."/>
            <person name="Weinberg Z."/>
            <person name="Ruzzo W.L."/>
            <person name="Wloga D."/>
            <person name="Gaertig J."/>
            <person name="Frankel J."/>
            <person name="Tsao C.-C."/>
            <person name="Gorovsky M.A."/>
            <person name="Keeling P.J."/>
            <person name="Waller R.F."/>
            <person name="Patron N.J."/>
            <person name="Cherry J.M."/>
            <person name="Stover N.A."/>
            <person name="Krieger C.J."/>
            <person name="del Toro C."/>
            <person name="Ryder H.F."/>
            <person name="Williamson S.C."/>
            <person name="Barbeau R.A."/>
            <person name="Hamilton E.P."/>
            <person name="Orias E."/>
        </authorList>
    </citation>
    <scope>NUCLEOTIDE SEQUENCE [LARGE SCALE GENOMIC DNA]</scope>
    <source>
        <strain evidence="3">SB210</strain>
    </source>
</reference>
<dbReference type="RefSeq" id="XP_012653185.1">
    <property type="nucleotide sequence ID" value="XM_012797731.1"/>
</dbReference>
<keyword evidence="1 2" id="KW-0812">Transmembrane</keyword>
<gene>
    <name evidence="2" type="ORF">TTHERM_000649499</name>
</gene>
<keyword evidence="3" id="KW-1185">Reference proteome</keyword>